<sequence>MAPARQRPAGPSRRRVLTLGLAATAGAALAGCGSGGGSAGGKTVLEFPSWQAAEGSFALWWRELIAAFEEAHPDVEVDFYSIPYDSYVDQLTIRFAAGDRPEITHLPARNAAEFAGRGWLTSLADRLRGTDIPRTWTPLQEEMRLNGEDHGVLLLGYGYTLYYNERLLESVGAGVPTTPEELISAAEAITGDGVYGFGATTTPNPDNYTELAAFVVGNGGTLSTDDGGFTADSDAAIAGLDLYRRALAQAPRGIQGQQRNELFLTGKIAMLLDGPFLLNELSGASEAHRPHLKVARAPFPHVPGGVSNSIHMPAGIEGRKADAVWDLIALASSPEWQRRYTEVTLNPAPREDSATARALEETPELALFQRLADEAVSIFPGHQTHRERFGRVSDLVSAAATSLITTDEPTASIAAHLQDELEAAMES</sequence>
<dbReference type="PANTHER" id="PTHR43649">
    <property type="entry name" value="ARABINOSE-BINDING PROTEIN-RELATED"/>
    <property type="match status" value="1"/>
</dbReference>
<dbReference type="PANTHER" id="PTHR43649:SF30">
    <property type="entry name" value="ABC TRANSPORTER SUBSTRATE-BINDING PROTEIN"/>
    <property type="match status" value="1"/>
</dbReference>
<dbReference type="PROSITE" id="PS51257">
    <property type="entry name" value="PROKAR_LIPOPROTEIN"/>
    <property type="match status" value="1"/>
</dbReference>
<dbReference type="Proteomes" id="UP000219072">
    <property type="component" value="Unassembled WGS sequence"/>
</dbReference>
<dbReference type="InterPro" id="IPR050490">
    <property type="entry name" value="Bact_solute-bd_prot1"/>
</dbReference>
<dbReference type="PROSITE" id="PS51318">
    <property type="entry name" value="TAT"/>
    <property type="match status" value="1"/>
</dbReference>
<evidence type="ECO:0000313" key="3">
    <source>
        <dbReference type="Proteomes" id="UP000219072"/>
    </source>
</evidence>
<dbReference type="OrthoDB" id="2515880at2"/>
<reference evidence="2 3" key="1">
    <citation type="submission" date="2017-09" db="EMBL/GenBank/DDBJ databases">
        <authorList>
            <person name="Ehlers B."/>
            <person name="Leendertz F.H."/>
        </authorList>
    </citation>
    <scope>NUCLEOTIDE SEQUENCE [LARGE SCALE GENOMIC DNA]</scope>
    <source>
        <strain evidence="2 3">CGMCC 4.7095</strain>
    </source>
</reference>
<protein>
    <submittedName>
        <fullName evidence="2">Carbohydrate ABC transporter substrate-binding protein, CUT1 family</fullName>
    </submittedName>
</protein>
<gene>
    <name evidence="2" type="ORF">SAMN06297387_10826</name>
</gene>
<name>A0A286DW54_9ACTN</name>
<dbReference type="AlphaFoldDB" id="A0A286DW54"/>
<evidence type="ECO:0000256" key="1">
    <source>
        <dbReference type="SAM" id="SignalP"/>
    </source>
</evidence>
<evidence type="ECO:0000313" key="2">
    <source>
        <dbReference type="EMBL" id="SOD62863.1"/>
    </source>
</evidence>
<keyword evidence="1" id="KW-0732">Signal</keyword>
<dbReference type="SUPFAM" id="SSF53850">
    <property type="entry name" value="Periplasmic binding protein-like II"/>
    <property type="match status" value="1"/>
</dbReference>
<dbReference type="EMBL" id="OCNE01000008">
    <property type="protein sequence ID" value="SOD62863.1"/>
    <property type="molecule type" value="Genomic_DNA"/>
</dbReference>
<keyword evidence="3" id="KW-1185">Reference proteome</keyword>
<dbReference type="InterPro" id="IPR006311">
    <property type="entry name" value="TAT_signal"/>
</dbReference>
<feature type="chain" id="PRO_5012086536" evidence="1">
    <location>
        <begin position="31"/>
        <end position="427"/>
    </location>
</feature>
<organism evidence="2 3">
    <name type="scientific">Streptomyces zhaozhouensis</name>
    <dbReference type="NCBI Taxonomy" id="1300267"/>
    <lineage>
        <taxon>Bacteria</taxon>
        <taxon>Bacillati</taxon>
        <taxon>Actinomycetota</taxon>
        <taxon>Actinomycetes</taxon>
        <taxon>Kitasatosporales</taxon>
        <taxon>Streptomycetaceae</taxon>
        <taxon>Streptomyces</taxon>
    </lineage>
</organism>
<dbReference type="RefSeq" id="WP_097231364.1">
    <property type="nucleotide sequence ID" value="NZ_OCNE01000008.1"/>
</dbReference>
<accession>A0A286DW54</accession>
<dbReference type="InterPro" id="IPR006059">
    <property type="entry name" value="SBP"/>
</dbReference>
<feature type="signal peptide" evidence="1">
    <location>
        <begin position="1"/>
        <end position="30"/>
    </location>
</feature>
<dbReference type="Pfam" id="PF01547">
    <property type="entry name" value="SBP_bac_1"/>
    <property type="match status" value="1"/>
</dbReference>
<dbReference type="Gene3D" id="3.40.190.10">
    <property type="entry name" value="Periplasmic binding protein-like II"/>
    <property type="match status" value="1"/>
</dbReference>
<proteinExistence type="predicted"/>